<protein>
    <submittedName>
        <fullName evidence="2">Uncharacterized protein</fullName>
    </submittedName>
</protein>
<organism evidence="2 3">
    <name type="scientific">Oxytricha trifallax</name>
    <dbReference type="NCBI Taxonomy" id="1172189"/>
    <lineage>
        <taxon>Eukaryota</taxon>
        <taxon>Sar</taxon>
        <taxon>Alveolata</taxon>
        <taxon>Ciliophora</taxon>
        <taxon>Intramacronucleata</taxon>
        <taxon>Spirotrichea</taxon>
        <taxon>Stichotrichia</taxon>
        <taxon>Sporadotrichida</taxon>
        <taxon>Oxytrichidae</taxon>
        <taxon>Oxytrichinae</taxon>
        <taxon>Oxytricha</taxon>
    </lineage>
</organism>
<evidence type="ECO:0000313" key="3">
    <source>
        <dbReference type="Proteomes" id="UP000053232"/>
    </source>
</evidence>
<feature type="compositionally biased region" description="Low complexity" evidence="1">
    <location>
        <begin position="55"/>
        <end position="95"/>
    </location>
</feature>
<proteinExistence type="predicted"/>
<evidence type="ECO:0000256" key="1">
    <source>
        <dbReference type="SAM" id="MobiDB-lite"/>
    </source>
</evidence>
<feature type="compositionally biased region" description="Polar residues" evidence="1">
    <location>
        <begin position="34"/>
        <end position="54"/>
    </location>
</feature>
<sequence length="395" mass="46003">MQNNCVDPTTCTPLNACIYCTLIHQQQDSLTKATLAQQSNQQPPNLSVNGFSQVGNRQNQNPSSGQNQNNVASQPGSQPNNNQNQPSQPQPKLQNQQNLNNQAPQLPNRSGQNNQNQANQNVNQIIRFKLDLDSSHKYSISKQQQMMPYLYSLCYQNMFTNVVKYSEHLVQEEFYEPLTQSKTLQMNHNHLEPIPPLQMKYPKKIFQFFHCLNIMMGNTFFICHQQAIQYALINIRKVGYIEKALCKNKMFDIDNFIGGFRTLDCKNYKLRNFDNKTFNQIMNKNLLKGEILKYLDTQNTTPILVQVIDGDNEDYLVIKRINKFWFYFNQKGQIFQICDNVSYQIPDLQSQIEQIDQKYSQSRILVLLMVFTNQQSFKRKIENWTSLVQNVIANL</sequence>
<reference evidence="3" key="1">
    <citation type="journal article" date="2014" name="Cell">
        <title>The Architecture of a Scrambled Genome Reveals Massive Levels of Genomic Rearrangement during Development.</title>
        <authorList>
            <person name="Chen X."/>
            <person name="Bracht J.R."/>
            <person name="Goldman A.D."/>
            <person name="Dolzhenko E."/>
            <person name="Clay D.M."/>
            <person name="Swart E.C."/>
            <person name="Perlman D.H."/>
            <person name="Doak T.G."/>
            <person name="Stuart A."/>
            <person name="Amemiya C.T."/>
            <person name="Sebra R.P."/>
            <person name="Landweber L.F."/>
        </authorList>
    </citation>
    <scope>NUCLEOTIDE SEQUENCE [LARGE SCALE GENOMIC DNA]</scope>
    <source>
        <strain evidence="3">JRB310</strain>
    </source>
</reference>
<dbReference type="AlphaFoldDB" id="A0A073HYR9"/>
<dbReference type="EMBL" id="ARYC01023055">
    <property type="protein sequence ID" value="KEJ82395.1"/>
    <property type="molecule type" value="Genomic_DNA"/>
</dbReference>
<feature type="region of interest" description="Disordered" evidence="1">
    <location>
        <begin position="34"/>
        <end position="95"/>
    </location>
</feature>
<accession>A0A073HYR9</accession>
<dbReference type="Proteomes" id="UP000053232">
    <property type="component" value="Unassembled WGS sequence"/>
</dbReference>
<evidence type="ECO:0000313" key="2">
    <source>
        <dbReference type="EMBL" id="KEJ82395.1"/>
    </source>
</evidence>
<name>A0A073HYR9_9SPIT</name>
<keyword evidence="3" id="KW-1185">Reference proteome</keyword>
<gene>
    <name evidence="2" type="ORF">OXYTRIMIC_160</name>
</gene>
<comment type="caution">
    <text evidence="2">The sequence shown here is derived from an EMBL/GenBank/DDBJ whole genome shotgun (WGS) entry which is preliminary data.</text>
</comment>